<protein>
    <submittedName>
        <fullName evidence="2">Uncharacterized protein</fullName>
    </submittedName>
</protein>
<proteinExistence type="predicted"/>
<keyword evidence="3" id="KW-1185">Reference proteome</keyword>
<gene>
    <name evidence="2" type="ORF">J8273_5766</name>
</gene>
<comment type="caution">
    <text evidence="2">The sequence shown here is derived from an EMBL/GenBank/DDBJ whole genome shotgun (WGS) entry which is preliminary data.</text>
</comment>
<feature type="compositionally biased region" description="Basic residues" evidence="1">
    <location>
        <begin position="194"/>
        <end position="206"/>
    </location>
</feature>
<organism evidence="2 3">
    <name type="scientific">Carpediemonas membranifera</name>
    <dbReference type="NCBI Taxonomy" id="201153"/>
    <lineage>
        <taxon>Eukaryota</taxon>
        <taxon>Metamonada</taxon>
        <taxon>Carpediemonas-like organisms</taxon>
        <taxon>Carpediemonas</taxon>
    </lineage>
</organism>
<accession>A0A8J6ASD5</accession>
<evidence type="ECO:0000313" key="2">
    <source>
        <dbReference type="EMBL" id="KAG9392833.1"/>
    </source>
</evidence>
<name>A0A8J6ASD5_9EUKA</name>
<feature type="region of interest" description="Disordered" evidence="1">
    <location>
        <begin position="194"/>
        <end position="215"/>
    </location>
</feature>
<reference evidence="2" key="1">
    <citation type="submission" date="2021-05" db="EMBL/GenBank/DDBJ databases">
        <title>A free-living protist that lacks canonical eukaryotic 1 DNA replication and segregation systems.</title>
        <authorList>
            <person name="Salas-Leiva D.E."/>
            <person name="Tromer E.C."/>
            <person name="Curtis B.A."/>
            <person name="Jerlstrom-Hultqvist J."/>
            <person name="Kolisko M."/>
            <person name="Yi Z."/>
            <person name="Salas-Leiva J.S."/>
            <person name="Gallot-Lavallee L."/>
            <person name="Kops G.J.P.L."/>
            <person name="Archibald J.M."/>
            <person name="Simpson A.G.B."/>
            <person name="Roger A.J."/>
        </authorList>
    </citation>
    <scope>NUCLEOTIDE SEQUENCE</scope>
    <source>
        <strain evidence="2">BICM</strain>
    </source>
</reference>
<dbReference type="Proteomes" id="UP000717585">
    <property type="component" value="Unassembled WGS sequence"/>
</dbReference>
<dbReference type="EMBL" id="JAHDYR010000031">
    <property type="protein sequence ID" value="KAG9392833.1"/>
    <property type="molecule type" value="Genomic_DNA"/>
</dbReference>
<sequence length="215" mass="23623">MRRGIVKVLVLGDRDRTALVQRIAANAIHNEGDASYVVLEKRIPTATEEVRYRFWDIDMDIFQFSVSDAWADDAAIILVTTSSNDYTALYSAWEFVTAAVKPGRTKPLAIVVKTRGAAGSMPALHGQDRMTVYPEPVPVSVETGDGLLDLINILNSNVHRRTASAPATPAPVEHGAIQLESSIPRYVRPRRGSLSKIKHAASSKRRQLTDECVAM</sequence>
<dbReference type="AlphaFoldDB" id="A0A8J6ASD5"/>
<evidence type="ECO:0000256" key="1">
    <source>
        <dbReference type="SAM" id="MobiDB-lite"/>
    </source>
</evidence>
<evidence type="ECO:0000313" key="3">
    <source>
        <dbReference type="Proteomes" id="UP000717585"/>
    </source>
</evidence>